<organism evidence="2 3">
    <name type="scientific">Durusdinium trenchii</name>
    <dbReference type="NCBI Taxonomy" id="1381693"/>
    <lineage>
        <taxon>Eukaryota</taxon>
        <taxon>Sar</taxon>
        <taxon>Alveolata</taxon>
        <taxon>Dinophyceae</taxon>
        <taxon>Suessiales</taxon>
        <taxon>Symbiodiniaceae</taxon>
        <taxon>Durusdinium</taxon>
    </lineage>
</organism>
<keyword evidence="3" id="KW-1185">Reference proteome</keyword>
<name>A0ABP0PG82_9DINO</name>
<dbReference type="EMBL" id="CAXAMN010022917">
    <property type="protein sequence ID" value="CAK9073715.1"/>
    <property type="molecule type" value="Genomic_DNA"/>
</dbReference>
<sequence length="113" mass="12366">MATLATHGAMRNLNAATALGVTEAYHESVCLFHAHFLNSLPAHCKCQNPEVWVSYVATDAAYGVSYGRSIDDMPEEVLEKVDAMTLDRAAVKRFMADVQKVEDQFGSKILCDG</sequence>
<evidence type="ECO:0000313" key="3">
    <source>
        <dbReference type="Proteomes" id="UP001642484"/>
    </source>
</evidence>
<accession>A0ABP0PG82</accession>
<evidence type="ECO:0000313" key="2">
    <source>
        <dbReference type="EMBL" id="CAK9073715.1"/>
    </source>
</evidence>
<gene>
    <name evidence="1" type="ORF">CCMP2556_LOCUS35835</name>
    <name evidence="2" type="ORF">CCMP2556_LOCUS36306</name>
</gene>
<dbReference type="EMBL" id="CAXAMN010022806">
    <property type="protein sequence ID" value="CAK9072825.1"/>
    <property type="molecule type" value="Genomic_DNA"/>
</dbReference>
<dbReference type="Proteomes" id="UP001642484">
    <property type="component" value="Unassembled WGS sequence"/>
</dbReference>
<comment type="caution">
    <text evidence="2">The sequence shown here is derived from an EMBL/GenBank/DDBJ whole genome shotgun (WGS) entry which is preliminary data.</text>
</comment>
<proteinExistence type="predicted"/>
<protein>
    <submittedName>
        <fullName evidence="2">Uncharacterized protein</fullName>
    </submittedName>
</protein>
<reference evidence="2 3" key="1">
    <citation type="submission" date="2024-02" db="EMBL/GenBank/DDBJ databases">
        <authorList>
            <person name="Chen Y."/>
            <person name="Shah S."/>
            <person name="Dougan E. K."/>
            <person name="Thang M."/>
            <person name="Chan C."/>
        </authorList>
    </citation>
    <scope>NUCLEOTIDE SEQUENCE [LARGE SCALE GENOMIC DNA]</scope>
</reference>
<evidence type="ECO:0000313" key="1">
    <source>
        <dbReference type="EMBL" id="CAK9072825.1"/>
    </source>
</evidence>